<reference evidence="3 4" key="1">
    <citation type="submission" date="2019-10" db="EMBL/GenBank/DDBJ databases">
        <title>Nonomuraea sp. nov., isolated from Phyllanthus amarus.</title>
        <authorList>
            <person name="Klykleung N."/>
            <person name="Tanasupawat S."/>
        </authorList>
    </citation>
    <scope>NUCLEOTIDE SEQUENCE [LARGE SCALE GENOMIC DNA]</scope>
    <source>
        <strain evidence="3 4">PA1-10</strain>
    </source>
</reference>
<dbReference type="SUPFAM" id="SSF53474">
    <property type="entry name" value="alpha/beta-Hydrolases"/>
    <property type="match status" value="1"/>
</dbReference>
<organism evidence="3 4">
    <name type="scientific">Nonomuraea phyllanthi</name>
    <dbReference type="NCBI Taxonomy" id="2219224"/>
    <lineage>
        <taxon>Bacteria</taxon>
        <taxon>Bacillati</taxon>
        <taxon>Actinomycetota</taxon>
        <taxon>Actinomycetes</taxon>
        <taxon>Streptosporangiales</taxon>
        <taxon>Streptosporangiaceae</taxon>
        <taxon>Nonomuraea</taxon>
    </lineage>
</organism>
<dbReference type="AlphaFoldDB" id="A0A5C4UX69"/>
<protein>
    <submittedName>
        <fullName evidence="3">Alpha/beta fold hydrolase</fullName>
    </submittedName>
</protein>
<dbReference type="EMBL" id="VDLX02000038">
    <property type="protein sequence ID" value="KAB8182983.1"/>
    <property type="molecule type" value="Genomic_DNA"/>
</dbReference>
<dbReference type="Gene3D" id="3.40.50.1820">
    <property type="entry name" value="alpha/beta hydrolase"/>
    <property type="match status" value="1"/>
</dbReference>
<gene>
    <name evidence="3" type="ORF">FH608_049605</name>
</gene>
<name>A0A5C4UX69_9ACTN</name>
<dbReference type="GO" id="GO:0016787">
    <property type="term" value="F:hydrolase activity"/>
    <property type="evidence" value="ECO:0007669"/>
    <property type="project" value="UniProtKB-KW"/>
</dbReference>
<dbReference type="Proteomes" id="UP000312512">
    <property type="component" value="Unassembled WGS sequence"/>
</dbReference>
<accession>A0A5C4UX69</accession>
<dbReference type="InterPro" id="IPR029058">
    <property type="entry name" value="AB_hydrolase_fold"/>
</dbReference>
<dbReference type="InterPro" id="IPR000073">
    <property type="entry name" value="AB_hydrolase_1"/>
</dbReference>
<evidence type="ECO:0000256" key="1">
    <source>
        <dbReference type="SAM" id="MobiDB-lite"/>
    </source>
</evidence>
<dbReference type="OrthoDB" id="63519at2"/>
<feature type="region of interest" description="Disordered" evidence="1">
    <location>
        <begin position="125"/>
        <end position="177"/>
    </location>
</feature>
<proteinExistence type="predicted"/>
<feature type="domain" description="AB hydrolase-1" evidence="2">
    <location>
        <begin position="18"/>
        <end position="174"/>
    </location>
</feature>
<evidence type="ECO:0000259" key="2">
    <source>
        <dbReference type="Pfam" id="PF12697"/>
    </source>
</evidence>
<dbReference type="Pfam" id="PF12697">
    <property type="entry name" value="Abhydrolase_6"/>
    <property type="match status" value="1"/>
</dbReference>
<comment type="caution">
    <text evidence="3">The sequence shown here is derived from an EMBL/GenBank/DDBJ whole genome shotgun (WGS) entry which is preliminary data.</text>
</comment>
<dbReference type="RefSeq" id="WP_139638196.1">
    <property type="nucleotide sequence ID" value="NZ_VDLX02000038.1"/>
</dbReference>
<feature type="compositionally biased region" description="Pro residues" evidence="1">
    <location>
        <begin position="168"/>
        <end position="177"/>
    </location>
</feature>
<sequence length="177" mass="18482">MIVNGAMDYRNTQSTEGDLARGLADHHTVITYDRRGRGESGPTDPSLTVDAAIRAEVADIAALIDQVGGTAAVLGFSSGGVLALHGVQAGLPITALALWEPPFIVTDARPPLAEGYRERVQQALADGRPGDAAPCSSSKPARSPNRPSRRCAPSPTGRACSRSHPRCPTTPPPWATP</sequence>
<evidence type="ECO:0000313" key="3">
    <source>
        <dbReference type="EMBL" id="KAB8182983.1"/>
    </source>
</evidence>
<evidence type="ECO:0000313" key="4">
    <source>
        <dbReference type="Proteomes" id="UP000312512"/>
    </source>
</evidence>
<keyword evidence="3" id="KW-0378">Hydrolase</keyword>
<keyword evidence="4" id="KW-1185">Reference proteome</keyword>